<protein>
    <recommendedName>
        <fullName evidence="6">Ufm1-specific protease 2</fullName>
    </recommendedName>
</protein>
<dbReference type="PANTHER" id="PTHR48153">
    <property type="entry name" value="UFM1-SPECIFIC PROTEASE 2"/>
    <property type="match status" value="1"/>
</dbReference>
<dbReference type="Gene3D" id="3.90.70.130">
    <property type="match status" value="1"/>
</dbReference>
<sequence>MKGKDLDGDNIFITDNILQKVAACLKADRSGVLVGLTIQGEILITGCLSCDDIRNTSQIETWLPGGISVKGEFNQSKNNKNLSFSEPIFHASLINDDVIIIFDQQKTKPRTITLTEARRMLQDSTFSLKLVVNMKVDVVNNGRLNVRSENLISDETTFFVPSLNILIKSSDDGEFVKCFPKSDFSNGLEVKIVKSKSSSDNVAPVLSCQPSSHVVYQVPVRFDGLCYVNKDSSSNKIVTDLNMTLRCFLHSINVWLESYNKTSTSLPVLQFFDFNVPGWCHPVSICYPANQSDDDLAQYRRETLHPLFCESCDRPIFRRANSLNLDKEFSKELLVNPHETLPCPKLVDGKVYTVHGLYSYHHYMQDNFNDNGWGCAYRSLQTLMSWFRHQGYTNKPILTHREIQQVLVDVGDKPKEFVGTRKWIGSIEVNNVLSEYLGVTSKIMFVSQGSELEGRGRELAMHFANQGTPVMIGGGVLAHTILGVCFSETSGETRFLILDPHYTGGEDLKTIIDKGWCGWKKGSFWDQRAYYNLCLPQRPTLC</sequence>
<evidence type="ECO:0000259" key="7">
    <source>
        <dbReference type="Pfam" id="PF07910"/>
    </source>
</evidence>
<keyword evidence="3" id="KW-0833">Ubl conjugation pathway</keyword>
<dbReference type="EMBL" id="CAWYQH010000097">
    <property type="protein sequence ID" value="CAK8684531.1"/>
    <property type="molecule type" value="Genomic_DNA"/>
</dbReference>
<dbReference type="Pfam" id="PF20908">
    <property type="entry name" value="UfSP2_N"/>
    <property type="match status" value="1"/>
</dbReference>
<evidence type="ECO:0000256" key="1">
    <source>
        <dbReference type="ARBA" id="ARBA00008552"/>
    </source>
</evidence>
<evidence type="ECO:0000256" key="5">
    <source>
        <dbReference type="ARBA" id="ARBA00022807"/>
    </source>
</evidence>
<reference evidence="9 10" key="1">
    <citation type="submission" date="2024-02" db="EMBL/GenBank/DDBJ databases">
        <authorList>
            <person name="Daric V."/>
            <person name="Darras S."/>
        </authorList>
    </citation>
    <scope>NUCLEOTIDE SEQUENCE [LARGE SCALE GENOMIC DNA]</scope>
</reference>
<keyword evidence="4" id="KW-0378">Hydrolase</keyword>
<evidence type="ECO:0000256" key="6">
    <source>
        <dbReference type="ARBA" id="ARBA00040469"/>
    </source>
</evidence>
<keyword evidence="2" id="KW-0645">Protease</keyword>
<evidence type="ECO:0000256" key="2">
    <source>
        <dbReference type="ARBA" id="ARBA00022670"/>
    </source>
</evidence>
<feature type="domain" description="UFSP2 second" evidence="8">
    <location>
        <begin position="194"/>
        <end position="325"/>
    </location>
</feature>
<evidence type="ECO:0000256" key="3">
    <source>
        <dbReference type="ARBA" id="ARBA00022786"/>
    </source>
</evidence>
<dbReference type="InterPro" id="IPR012462">
    <property type="entry name" value="UFSP1/2_DUB_cat"/>
</dbReference>
<proteinExistence type="inferred from homology"/>
<dbReference type="PANTHER" id="PTHR48153:SF2">
    <property type="entry name" value="UFM1-SPECIFIC PROTEASE 2"/>
    <property type="match status" value="1"/>
</dbReference>
<feature type="domain" description="UFSP1/2/DUB catalytic" evidence="7">
    <location>
        <begin position="350"/>
        <end position="534"/>
    </location>
</feature>
<dbReference type="Pfam" id="PF07910">
    <property type="entry name" value="Peptidase_C78"/>
    <property type="match status" value="1"/>
</dbReference>
<name>A0ABP0FY55_CLALP</name>
<evidence type="ECO:0000313" key="9">
    <source>
        <dbReference type="EMBL" id="CAK8684531.1"/>
    </source>
</evidence>
<evidence type="ECO:0000256" key="4">
    <source>
        <dbReference type="ARBA" id="ARBA00022801"/>
    </source>
</evidence>
<keyword evidence="5" id="KW-0788">Thiol protease</keyword>
<dbReference type="InterPro" id="IPR049387">
    <property type="entry name" value="UFSP2-like_2nd"/>
</dbReference>
<organism evidence="9 10">
    <name type="scientific">Clavelina lepadiformis</name>
    <name type="common">Light-bulb sea squirt</name>
    <name type="synonym">Ascidia lepadiformis</name>
    <dbReference type="NCBI Taxonomy" id="159417"/>
    <lineage>
        <taxon>Eukaryota</taxon>
        <taxon>Metazoa</taxon>
        <taxon>Chordata</taxon>
        <taxon>Tunicata</taxon>
        <taxon>Ascidiacea</taxon>
        <taxon>Aplousobranchia</taxon>
        <taxon>Clavelinidae</taxon>
        <taxon>Clavelina</taxon>
    </lineage>
</organism>
<accession>A0ABP0FY55</accession>
<evidence type="ECO:0000259" key="8">
    <source>
        <dbReference type="Pfam" id="PF20908"/>
    </source>
</evidence>
<gene>
    <name evidence="9" type="ORF">CVLEPA_LOCUS15507</name>
</gene>
<comment type="similarity">
    <text evidence="1">Belongs to the peptidase C78 family.</text>
</comment>
<keyword evidence="10" id="KW-1185">Reference proteome</keyword>
<evidence type="ECO:0000313" key="10">
    <source>
        <dbReference type="Proteomes" id="UP001642483"/>
    </source>
</evidence>
<dbReference type="Proteomes" id="UP001642483">
    <property type="component" value="Unassembled WGS sequence"/>
</dbReference>
<comment type="caution">
    <text evidence="9">The sequence shown here is derived from an EMBL/GenBank/DDBJ whole genome shotgun (WGS) entry which is preliminary data.</text>
</comment>